<name>A0A4Y9ESJ4_9SPHN</name>
<reference evidence="2 3" key="1">
    <citation type="submission" date="2019-02" db="EMBL/GenBank/DDBJ databases">
        <title>Polymorphobacter sp. isolated from the lake at the Tibet of China.</title>
        <authorList>
            <person name="Li A."/>
        </authorList>
    </citation>
    <scope>NUCLEOTIDE SEQUENCE [LARGE SCALE GENOMIC DNA]</scope>
    <source>
        <strain evidence="2 3">DJ1R-1</strain>
    </source>
</reference>
<dbReference type="OrthoDB" id="7274881at2"/>
<dbReference type="Pfam" id="PF05239">
    <property type="entry name" value="PRC"/>
    <property type="match status" value="1"/>
</dbReference>
<feature type="domain" description="PRC-barrel" evidence="1">
    <location>
        <begin position="17"/>
        <end position="91"/>
    </location>
</feature>
<protein>
    <submittedName>
        <fullName evidence="2">PRC-barrel domain containing protein</fullName>
    </submittedName>
</protein>
<organism evidence="2 3">
    <name type="scientific">Glacieibacterium arshaanense</name>
    <dbReference type="NCBI Taxonomy" id="2511025"/>
    <lineage>
        <taxon>Bacteria</taxon>
        <taxon>Pseudomonadati</taxon>
        <taxon>Pseudomonadota</taxon>
        <taxon>Alphaproteobacteria</taxon>
        <taxon>Sphingomonadales</taxon>
        <taxon>Sphingosinicellaceae</taxon>
        <taxon>Glacieibacterium</taxon>
    </lineage>
</organism>
<evidence type="ECO:0000313" key="2">
    <source>
        <dbReference type="EMBL" id="TFU06641.1"/>
    </source>
</evidence>
<dbReference type="PANTHER" id="PTHR36505">
    <property type="entry name" value="BLR1072 PROTEIN"/>
    <property type="match status" value="1"/>
</dbReference>
<dbReference type="PANTHER" id="PTHR36505:SF1">
    <property type="entry name" value="BLR1072 PROTEIN"/>
    <property type="match status" value="1"/>
</dbReference>
<dbReference type="Gene3D" id="2.30.30.240">
    <property type="entry name" value="PRC-barrel domain"/>
    <property type="match status" value="1"/>
</dbReference>
<dbReference type="Proteomes" id="UP000297737">
    <property type="component" value="Unassembled WGS sequence"/>
</dbReference>
<dbReference type="SUPFAM" id="SSF50346">
    <property type="entry name" value="PRC-barrel domain"/>
    <property type="match status" value="1"/>
</dbReference>
<accession>A0A4Y9ESJ4</accession>
<evidence type="ECO:0000259" key="1">
    <source>
        <dbReference type="Pfam" id="PF05239"/>
    </source>
</evidence>
<dbReference type="AlphaFoldDB" id="A0A4Y9ESJ4"/>
<proteinExistence type="predicted"/>
<keyword evidence="3" id="KW-1185">Reference proteome</keyword>
<dbReference type="EMBL" id="SIHO01000001">
    <property type="protein sequence ID" value="TFU06641.1"/>
    <property type="molecule type" value="Genomic_DNA"/>
</dbReference>
<evidence type="ECO:0000313" key="3">
    <source>
        <dbReference type="Proteomes" id="UP000297737"/>
    </source>
</evidence>
<sequence>MGRDQTMAVTTEETKTLISANKVQGTAVYNVAQDRLGTIDSIMLGKYSGKVAYAVMSFGGFLGIGERYHPLPWSVLTYDTDQDGYCINLSPDALKAAPNYTRSEVDTLDYGTQGPAIDNYYADPAEYAKGGAAIDTYYSDPNKVRGLM</sequence>
<comment type="caution">
    <text evidence="2">The sequence shown here is derived from an EMBL/GenBank/DDBJ whole genome shotgun (WGS) entry which is preliminary data.</text>
</comment>
<dbReference type="InterPro" id="IPR027275">
    <property type="entry name" value="PRC-brl_dom"/>
</dbReference>
<dbReference type="InterPro" id="IPR011033">
    <property type="entry name" value="PRC_barrel-like_sf"/>
</dbReference>
<gene>
    <name evidence="2" type="ORF">EUV02_04200</name>
</gene>